<evidence type="ECO:0000313" key="3">
    <source>
        <dbReference type="Proteomes" id="UP001054945"/>
    </source>
</evidence>
<feature type="compositionally biased region" description="Gly residues" evidence="1">
    <location>
        <begin position="224"/>
        <end position="256"/>
    </location>
</feature>
<protein>
    <submittedName>
        <fullName evidence="2">Uncharacterized protein</fullName>
    </submittedName>
</protein>
<organism evidence="2 3">
    <name type="scientific">Caerostris extrusa</name>
    <name type="common">Bark spider</name>
    <name type="synonym">Caerostris bankana</name>
    <dbReference type="NCBI Taxonomy" id="172846"/>
    <lineage>
        <taxon>Eukaryota</taxon>
        <taxon>Metazoa</taxon>
        <taxon>Ecdysozoa</taxon>
        <taxon>Arthropoda</taxon>
        <taxon>Chelicerata</taxon>
        <taxon>Arachnida</taxon>
        <taxon>Araneae</taxon>
        <taxon>Araneomorphae</taxon>
        <taxon>Entelegynae</taxon>
        <taxon>Araneoidea</taxon>
        <taxon>Araneidae</taxon>
        <taxon>Caerostris</taxon>
    </lineage>
</organism>
<gene>
    <name evidence="2" type="ORF">CEXT_298161</name>
</gene>
<proteinExistence type="predicted"/>
<dbReference type="AlphaFoldDB" id="A0AAV4QPD1"/>
<name>A0AAV4QPD1_CAEEX</name>
<dbReference type="Proteomes" id="UP001054945">
    <property type="component" value="Unassembled WGS sequence"/>
</dbReference>
<comment type="caution">
    <text evidence="2">The sequence shown here is derived from an EMBL/GenBank/DDBJ whole genome shotgun (WGS) entry which is preliminary data.</text>
</comment>
<accession>A0AAV4QPD1</accession>
<sequence length="268" mass="27625">MPNGDRLLDWASEGHQSSAKASLIQKWFRLKRNQYNDNLAARKHWSRTQKIHWTADLEAVNRNSVLGLNSHFLARSQSGGREKAMQPRRMISVRAQKQECRVTVNSLAVGPSARLEEQVVDLCVGPEGRLDHGGHHGGGAGGGAGKVLVVHEVGHYAGHVVSSGGHGGGGYGGHGGHGGHGKGAIVDLGHRGSHGSIGGMEEVVQHVPVVKHVPVVQHIAVVTGGGNGGGHGGHGGSGGGGHGAHGGSGGGYGGHGGGKRRPWMVKNR</sequence>
<reference evidence="2 3" key="1">
    <citation type="submission" date="2021-06" db="EMBL/GenBank/DDBJ databases">
        <title>Caerostris extrusa draft genome.</title>
        <authorList>
            <person name="Kono N."/>
            <person name="Arakawa K."/>
        </authorList>
    </citation>
    <scope>NUCLEOTIDE SEQUENCE [LARGE SCALE GENOMIC DNA]</scope>
</reference>
<dbReference type="EMBL" id="BPLR01006479">
    <property type="protein sequence ID" value="GIY10134.1"/>
    <property type="molecule type" value="Genomic_DNA"/>
</dbReference>
<evidence type="ECO:0000256" key="1">
    <source>
        <dbReference type="SAM" id="MobiDB-lite"/>
    </source>
</evidence>
<evidence type="ECO:0000313" key="2">
    <source>
        <dbReference type="EMBL" id="GIY10134.1"/>
    </source>
</evidence>
<feature type="region of interest" description="Disordered" evidence="1">
    <location>
        <begin position="224"/>
        <end position="268"/>
    </location>
</feature>
<keyword evidence="3" id="KW-1185">Reference proteome</keyword>
<feature type="compositionally biased region" description="Basic residues" evidence="1">
    <location>
        <begin position="257"/>
        <end position="268"/>
    </location>
</feature>